<geneLocation type="mitochondrion" evidence="1"/>
<protein>
    <submittedName>
        <fullName evidence="1">Uncharacterized protein</fullName>
    </submittedName>
</protein>
<comment type="caution">
    <text evidence="1">The sequence shown here is derived from an EMBL/GenBank/DDBJ whole genome shotgun (WGS) entry which is preliminary data.</text>
</comment>
<dbReference type="EMBL" id="LKAM01000003">
    <property type="protein sequence ID" value="KUM49271.1"/>
    <property type="molecule type" value="Genomic_DNA"/>
</dbReference>
<name>A0A101M1F1_PICGL</name>
<accession>A0A101M1F1</accession>
<sequence length="50" mass="5715">MMRIKMGCYRQWVVTVFPCVPLPNEHKVNCMGCYCAQEADSTPIDSTTRC</sequence>
<keyword evidence="1" id="KW-0496">Mitochondrion</keyword>
<organism evidence="1">
    <name type="scientific">Picea glauca</name>
    <name type="common">White spruce</name>
    <name type="synonym">Pinus glauca</name>
    <dbReference type="NCBI Taxonomy" id="3330"/>
    <lineage>
        <taxon>Eukaryota</taxon>
        <taxon>Viridiplantae</taxon>
        <taxon>Streptophyta</taxon>
        <taxon>Embryophyta</taxon>
        <taxon>Tracheophyta</taxon>
        <taxon>Spermatophyta</taxon>
        <taxon>Pinopsida</taxon>
        <taxon>Pinidae</taxon>
        <taxon>Conifers I</taxon>
        <taxon>Pinales</taxon>
        <taxon>Pinaceae</taxon>
        <taxon>Picea</taxon>
    </lineage>
</organism>
<dbReference type="AlphaFoldDB" id="A0A101M1F1"/>
<evidence type="ECO:0000313" key="1">
    <source>
        <dbReference type="EMBL" id="KUM49271.1"/>
    </source>
</evidence>
<proteinExistence type="predicted"/>
<gene>
    <name evidence="1" type="ORF">ABT39_MTgene3820</name>
</gene>
<reference evidence="1" key="1">
    <citation type="journal article" date="2015" name="Genome Biol. Evol.">
        <title>Organellar Genomes of White Spruce (Picea glauca): Assembly and Annotation.</title>
        <authorList>
            <person name="Jackman S.D."/>
            <person name="Warren R.L."/>
            <person name="Gibb E.A."/>
            <person name="Vandervalk B.P."/>
            <person name="Mohamadi H."/>
            <person name="Chu J."/>
            <person name="Raymond A."/>
            <person name="Pleasance S."/>
            <person name="Coope R."/>
            <person name="Wildung M.R."/>
            <person name="Ritland C.E."/>
            <person name="Bousquet J."/>
            <person name="Jones S.J."/>
            <person name="Bohlmann J."/>
            <person name="Birol I."/>
        </authorList>
    </citation>
    <scope>NUCLEOTIDE SEQUENCE [LARGE SCALE GENOMIC DNA]</scope>
    <source>
        <tissue evidence="1">Flushing bud</tissue>
    </source>
</reference>